<dbReference type="InterPro" id="IPR036390">
    <property type="entry name" value="WH_DNA-bd_sf"/>
</dbReference>
<gene>
    <name evidence="1" type="ORF">KM295_11925</name>
</gene>
<dbReference type="Proteomes" id="UP001139494">
    <property type="component" value="Unassembled WGS sequence"/>
</dbReference>
<reference evidence="1" key="1">
    <citation type="journal article" date="2023" name="Front. Microbiol.">
        <title>Genomic-based phylogenetic and metabolic analyses of the genus Natronomonas, and description of Natronomonas aquatica sp. nov.</title>
        <authorList>
            <person name="Garcia-Roldan A."/>
            <person name="Duran-Viseras A."/>
            <person name="de la Haba R.R."/>
            <person name="Corral P."/>
            <person name="Sanchez-Porro C."/>
            <person name="Ventosa A."/>
        </authorList>
    </citation>
    <scope>NUCLEOTIDE SEQUENCE</scope>
    <source>
        <strain evidence="1">F2-12</strain>
    </source>
</reference>
<dbReference type="RefSeq" id="WP_256030210.1">
    <property type="nucleotide sequence ID" value="NZ_JAHLKM010000018.1"/>
</dbReference>
<evidence type="ECO:0000313" key="2">
    <source>
        <dbReference type="Proteomes" id="UP001139494"/>
    </source>
</evidence>
<evidence type="ECO:0000313" key="1">
    <source>
        <dbReference type="EMBL" id="MCQ4334173.1"/>
    </source>
</evidence>
<accession>A0A9R1CUS6</accession>
<proteinExistence type="predicted"/>
<dbReference type="AlphaFoldDB" id="A0A9R1CUS6"/>
<name>A0A9R1CUS6_9EURY</name>
<sequence length="90" mass="9957">MPISRRVVLERLATETDADSRETMTVEALAAGLDTDERTVEAHLQRLADCELARIHASGRVRVTITGEEILELGADEVVIVDRPTTDTER</sequence>
<dbReference type="EMBL" id="JAHLKM010000018">
    <property type="protein sequence ID" value="MCQ4334173.1"/>
    <property type="molecule type" value="Genomic_DNA"/>
</dbReference>
<dbReference type="Gene3D" id="1.10.10.10">
    <property type="entry name" value="Winged helix-like DNA-binding domain superfamily/Winged helix DNA-binding domain"/>
    <property type="match status" value="1"/>
</dbReference>
<organism evidence="1 2">
    <name type="scientific">Natronomonas aquatica</name>
    <dbReference type="NCBI Taxonomy" id="2841590"/>
    <lineage>
        <taxon>Archaea</taxon>
        <taxon>Methanobacteriati</taxon>
        <taxon>Methanobacteriota</taxon>
        <taxon>Stenosarchaea group</taxon>
        <taxon>Halobacteria</taxon>
        <taxon>Halobacteriales</taxon>
        <taxon>Natronomonadaceae</taxon>
        <taxon>Natronomonas</taxon>
    </lineage>
</organism>
<protein>
    <submittedName>
        <fullName evidence="1">Uncharacterized protein</fullName>
    </submittedName>
</protein>
<dbReference type="InterPro" id="IPR036388">
    <property type="entry name" value="WH-like_DNA-bd_sf"/>
</dbReference>
<dbReference type="SUPFAM" id="SSF46785">
    <property type="entry name" value="Winged helix' DNA-binding domain"/>
    <property type="match status" value="1"/>
</dbReference>
<keyword evidence="2" id="KW-1185">Reference proteome</keyword>
<comment type="caution">
    <text evidence="1">The sequence shown here is derived from an EMBL/GenBank/DDBJ whole genome shotgun (WGS) entry which is preliminary data.</text>
</comment>